<accession>A0A2H0BHB6</accession>
<sequence>MENSFSFWKNLGLAIVFFTITPVAIGASLFSLISLPPKPAETKPSMTGVRVFTSLPSDFPSISGLAYASDGRVEIIRQYLKEYRSPLWPYAETIVSYADQYKIDFRLTTAIAQQESNLCKTIPPGTFNCWGWGIHSQGTLGFSSFEEGIKTVTMGLATSYFNQGYDTPEKIMTKYAPASNGSWAEGVTQFLSEME</sequence>
<dbReference type="Proteomes" id="UP000230759">
    <property type="component" value="Unassembled WGS sequence"/>
</dbReference>
<evidence type="ECO:0000313" key="2">
    <source>
        <dbReference type="Proteomes" id="UP000230759"/>
    </source>
</evidence>
<proteinExistence type="predicted"/>
<organism evidence="1 2">
    <name type="scientific">Candidatus Woesebacteria bacterium CG22_combo_CG10-13_8_21_14_all_45_10</name>
    <dbReference type="NCBI Taxonomy" id="1975060"/>
    <lineage>
        <taxon>Bacteria</taxon>
        <taxon>Candidatus Woeseibacteriota</taxon>
    </lineage>
</organism>
<name>A0A2H0BHB6_9BACT</name>
<reference evidence="1 2" key="1">
    <citation type="submission" date="2017-09" db="EMBL/GenBank/DDBJ databases">
        <title>Depth-based differentiation of microbial function through sediment-hosted aquifers and enrichment of novel symbionts in the deep terrestrial subsurface.</title>
        <authorList>
            <person name="Probst A.J."/>
            <person name="Ladd B."/>
            <person name="Jarett J.K."/>
            <person name="Geller-Mcgrath D.E."/>
            <person name="Sieber C.M."/>
            <person name="Emerson J.B."/>
            <person name="Anantharaman K."/>
            <person name="Thomas B.C."/>
            <person name="Malmstrom R."/>
            <person name="Stieglmeier M."/>
            <person name="Klingl A."/>
            <person name="Woyke T."/>
            <person name="Ryan C.M."/>
            <person name="Banfield J.F."/>
        </authorList>
    </citation>
    <scope>NUCLEOTIDE SEQUENCE [LARGE SCALE GENOMIC DNA]</scope>
    <source>
        <strain evidence="1">CG22_combo_CG10-13_8_21_14_all_45_10</strain>
    </source>
</reference>
<protein>
    <recommendedName>
        <fullName evidence="3">Mannosyl-glycoprotein endo-beta-N-acetylglucosamidase-like domain-containing protein</fullName>
    </recommendedName>
</protein>
<evidence type="ECO:0000313" key="1">
    <source>
        <dbReference type="EMBL" id="PIP57031.1"/>
    </source>
</evidence>
<dbReference type="InterPro" id="IPR023346">
    <property type="entry name" value="Lysozyme-like_dom_sf"/>
</dbReference>
<dbReference type="SUPFAM" id="SSF53955">
    <property type="entry name" value="Lysozyme-like"/>
    <property type="match status" value="1"/>
</dbReference>
<comment type="caution">
    <text evidence="1">The sequence shown here is derived from an EMBL/GenBank/DDBJ whole genome shotgun (WGS) entry which is preliminary data.</text>
</comment>
<dbReference type="AlphaFoldDB" id="A0A2H0BHB6"/>
<gene>
    <name evidence="1" type="ORF">COX04_01785</name>
</gene>
<evidence type="ECO:0008006" key="3">
    <source>
        <dbReference type="Google" id="ProtNLM"/>
    </source>
</evidence>
<dbReference type="EMBL" id="PCSV01000041">
    <property type="protein sequence ID" value="PIP57031.1"/>
    <property type="molecule type" value="Genomic_DNA"/>
</dbReference>